<dbReference type="Gene3D" id="2.60.120.260">
    <property type="entry name" value="Galactose-binding domain-like"/>
    <property type="match status" value="3"/>
</dbReference>
<dbReference type="RefSeq" id="WP_074106925.1">
    <property type="nucleotide sequence ID" value="NZ_LVWI01000014.1"/>
</dbReference>
<comment type="caution">
    <text evidence="1">The sequence shown here is derived from an EMBL/GenBank/DDBJ whole genome shotgun (WGS) entry which is preliminary data.</text>
</comment>
<evidence type="ECO:0000313" key="2">
    <source>
        <dbReference type="Proteomes" id="UP000186058"/>
    </source>
</evidence>
<protein>
    <recommendedName>
        <fullName evidence="3">F5/8 type C domain-containing protein</fullName>
    </recommendedName>
</protein>
<gene>
    <name evidence="1" type="ORF">A3844_06105</name>
</gene>
<name>A0ABX3ERQ0_9BACL</name>
<reference evidence="1 2" key="1">
    <citation type="submission" date="2016-03" db="EMBL/GenBank/DDBJ databases">
        <authorList>
            <person name="Sant'Anna F.H."/>
            <person name="Ambrosini A."/>
            <person name="Souza R."/>
            <person name="Bach E."/>
            <person name="Fernandes G."/>
            <person name="Balsanelli E."/>
            <person name="Baura V.A."/>
            <person name="Souza E.M."/>
            <person name="Passaglia L."/>
        </authorList>
    </citation>
    <scope>NUCLEOTIDE SEQUENCE [LARGE SCALE GENOMIC DNA]</scope>
    <source>
        <strain evidence="1 2">P26E</strain>
    </source>
</reference>
<dbReference type="InterPro" id="IPR008979">
    <property type="entry name" value="Galactose-bd-like_sf"/>
</dbReference>
<evidence type="ECO:0000313" key="1">
    <source>
        <dbReference type="EMBL" id="OKP89552.1"/>
    </source>
</evidence>
<keyword evidence="2" id="KW-1185">Reference proteome</keyword>
<dbReference type="SUPFAM" id="SSF49785">
    <property type="entry name" value="Galactose-binding domain-like"/>
    <property type="match status" value="1"/>
</dbReference>
<accession>A0ABX3ERQ0</accession>
<proteinExistence type="predicted"/>
<evidence type="ECO:0008006" key="3">
    <source>
        <dbReference type="Google" id="ProtNLM"/>
    </source>
</evidence>
<dbReference type="EMBL" id="LVWI01000014">
    <property type="protein sequence ID" value="OKP89552.1"/>
    <property type="molecule type" value="Genomic_DNA"/>
</dbReference>
<organism evidence="1 2">
    <name type="scientific">Paenibacillus helianthi</name>
    <dbReference type="NCBI Taxonomy" id="1349432"/>
    <lineage>
        <taxon>Bacteria</taxon>
        <taxon>Bacillati</taxon>
        <taxon>Bacillota</taxon>
        <taxon>Bacilli</taxon>
        <taxon>Bacillales</taxon>
        <taxon>Paenibacillaceae</taxon>
        <taxon>Paenibacillus</taxon>
    </lineage>
</organism>
<sequence length="892" mass="98058">MATLGQSLTIPQAGWRRFSFDASAIGYIGSWTKDSSTKANYEFTDNKSMMSTVVGDMLTFSFTGTKLLIKAYANTDTSGFSMKIDGQSIGDIKTNYSVIRTAVVYESTSLSPGLHTVIITVLDKALFTGSILTRLFLDCIDVDAEGDLMAYVTPVGSTIPVPDIGWRRYDVPCPMVSLTGTWTQLSGANNYNNTYMASNTQGDSYSFSFKGTRVRLIAYSSSAATVTTNSAQVIIDGKDVGILSFRTAETVYQALLYEKQGLADTNHTIQIINKVSGSYLILDAIDVDIDGRLTHRDEVFVVKDLTVGKRIRCNYIAAPNAVGSFSRLGVETAVFLPSESTSTPSGDFYWIMVEDQNGQKRLIADRNLQAYISWDALNAAGIASSSGLPISILNNTSYMESNNLPVGFTTAASSIYSTSYDAWTTFSKGPENDGSGWNSSYSTSTGWLSYEFPEPRRIIGYSLMPRYRAASPDVNHISQMAKSWTFEGLNGNQWVVLDTKQGHIWTQGQKKSFTFENINSYTKYRINITDNGSPTYGIAIGRMELLEADYTNWAFTTRLITGGTSSADKENEWDRYIVGSTLNGAITAGDNSVWNAFNGGNGFYTWTSTTSVSSTTRNRRGGGTLIMHNEQSTSYSDINCNFRPVLLIDSSITPINLYLFEDGSDIKSYANGAWEIVGSAPVTKDMYETSGMTDLSLLTDDSLKSLTSNTPVLHYWTNTESPSKQLKVSYIPPAKLVLATGDIYYRYTAGIDSFTLTAEQFGGGIVKVIASADGGSSWKTYENNTWQLIDVTNLPEVRNRGMLPTDFNKVPSERWADLILTEEGIAGRVRFGYYLEIEGANDKASTDTLVSRVNMLGKWVAAAHGVAYDYEYPSDSTLRVLLYADGTYKINY</sequence>
<dbReference type="Proteomes" id="UP000186058">
    <property type="component" value="Unassembled WGS sequence"/>
</dbReference>